<dbReference type="STRING" id="2741.SAMN04489866_10177"/>
<keyword evidence="2" id="KW-1185">Reference proteome</keyword>
<organism evidence="1 2">
    <name type="scientific">Peptococcus niger</name>
    <dbReference type="NCBI Taxonomy" id="2741"/>
    <lineage>
        <taxon>Bacteria</taxon>
        <taxon>Bacillati</taxon>
        <taxon>Bacillota</taxon>
        <taxon>Clostridia</taxon>
        <taxon>Eubacteriales</taxon>
        <taxon>Peptococcaceae</taxon>
        <taxon>Peptococcus</taxon>
    </lineage>
</organism>
<reference evidence="1 2" key="1">
    <citation type="submission" date="2016-10" db="EMBL/GenBank/DDBJ databases">
        <authorList>
            <person name="de Groot N.N."/>
        </authorList>
    </citation>
    <scope>NUCLEOTIDE SEQUENCE [LARGE SCALE GENOMIC DNA]</scope>
    <source>
        <strain evidence="1 2">DSM 20475</strain>
    </source>
</reference>
<gene>
    <name evidence="1" type="ORF">SAMN04489866_10177</name>
</gene>
<evidence type="ECO:0000313" key="1">
    <source>
        <dbReference type="EMBL" id="SDD06215.1"/>
    </source>
</evidence>
<name>A0A1G6RQE8_PEPNI</name>
<proteinExistence type="predicted"/>
<dbReference type="RefSeq" id="WP_091790778.1">
    <property type="nucleotide sequence ID" value="NZ_FNAF01000001.1"/>
</dbReference>
<evidence type="ECO:0000313" key="2">
    <source>
        <dbReference type="Proteomes" id="UP000198995"/>
    </source>
</evidence>
<sequence>MLIYITTDFEDFERGVPVKAGTLLDYTDKDRAGEIIRAGFAHEVVAEKVKAVAKKEAEK</sequence>
<protein>
    <submittedName>
        <fullName evidence="1">Uncharacterized protein</fullName>
    </submittedName>
</protein>
<dbReference type="Proteomes" id="UP000198995">
    <property type="component" value="Unassembled WGS sequence"/>
</dbReference>
<accession>A0A1G6RQE8</accession>
<dbReference type="EMBL" id="FNAF01000001">
    <property type="protein sequence ID" value="SDD06215.1"/>
    <property type="molecule type" value="Genomic_DNA"/>
</dbReference>
<dbReference type="AlphaFoldDB" id="A0A1G6RQE8"/>